<accession>A0A183E5H8</accession>
<proteinExistence type="predicted"/>
<evidence type="ECO:0000313" key="1">
    <source>
        <dbReference type="EMBL" id="VDN27467.1"/>
    </source>
</evidence>
<protein>
    <submittedName>
        <fullName evidence="3">DUF4704 domain-containing protein</fullName>
    </submittedName>
</protein>
<name>A0A183E5H8_9BILA</name>
<organism evidence="3">
    <name type="scientific">Gongylonema pulchrum</name>
    <dbReference type="NCBI Taxonomy" id="637853"/>
    <lineage>
        <taxon>Eukaryota</taxon>
        <taxon>Metazoa</taxon>
        <taxon>Ecdysozoa</taxon>
        <taxon>Nematoda</taxon>
        <taxon>Chromadorea</taxon>
        <taxon>Rhabditida</taxon>
        <taxon>Spirurina</taxon>
        <taxon>Spiruromorpha</taxon>
        <taxon>Spiruroidea</taxon>
        <taxon>Gongylonematidae</taxon>
        <taxon>Gongylonema</taxon>
    </lineage>
</organism>
<dbReference type="WBParaSite" id="GPUH_0001624101-mRNA-1">
    <property type="protein sequence ID" value="GPUH_0001624101-mRNA-1"/>
    <property type="gene ID" value="GPUH_0001624101"/>
</dbReference>
<gene>
    <name evidence="1" type="ORF">GPUH_LOCUS16219</name>
</gene>
<reference evidence="3" key="1">
    <citation type="submission" date="2016-06" db="UniProtKB">
        <authorList>
            <consortium name="WormBaseParasite"/>
        </authorList>
    </citation>
    <scope>IDENTIFICATION</scope>
</reference>
<evidence type="ECO:0000313" key="2">
    <source>
        <dbReference type="Proteomes" id="UP000271098"/>
    </source>
</evidence>
<evidence type="ECO:0000313" key="3">
    <source>
        <dbReference type="WBParaSite" id="GPUH_0001624101-mRNA-1"/>
    </source>
</evidence>
<dbReference type="AlphaFoldDB" id="A0A183E5H8"/>
<dbReference type="EMBL" id="UYRT01083450">
    <property type="protein sequence ID" value="VDN27467.1"/>
    <property type="molecule type" value="Genomic_DNA"/>
</dbReference>
<reference evidence="1 2" key="2">
    <citation type="submission" date="2018-11" db="EMBL/GenBank/DDBJ databases">
        <authorList>
            <consortium name="Pathogen Informatics"/>
        </authorList>
    </citation>
    <scope>NUCLEOTIDE SEQUENCE [LARGE SCALE GENOMIC DNA]</scope>
</reference>
<keyword evidence="2" id="KW-1185">Reference proteome</keyword>
<dbReference type="Proteomes" id="UP000271098">
    <property type="component" value="Unassembled WGS sequence"/>
</dbReference>
<sequence>MLINCELIAGPYHCADYTDAYGHLATIQIPGRIFAQQPARRGGGGRGFKSVVYYLVLRAMSDLSVDQTVTLLKISDREKSKSNEKQILLETADLHNNLVMLAAGIVLRTSGAQKTCTMGEKLQQQNLALDVIEWLIDNWVYTSAHKNLLNLAEMIIENVDAIFANCFVASPRTIAHKWSAKLIYLLRTVSNADECVYSKLLYVLLSCSTRIVISLHAVKSAGSLHWFSVFIFSLLKVMYDWSSTVLSLWPRAPSKSSECMISD</sequence>